<dbReference type="Gene3D" id="3.90.550.10">
    <property type="entry name" value="Spore Coat Polysaccharide Biosynthesis Protein SpsA, Chain A"/>
    <property type="match status" value="1"/>
</dbReference>
<dbReference type="PANTHER" id="PTHR22916:SF3">
    <property type="entry name" value="UDP-GLCNAC:BETAGAL BETA-1,3-N-ACETYLGLUCOSAMINYLTRANSFERASE-LIKE PROTEIN 1"/>
    <property type="match status" value="1"/>
</dbReference>
<dbReference type="EC" id="2.4.-.-" evidence="2"/>
<evidence type="ECO:0000259" key="1">
    <source>
        <dbReference type="Pfam" id="PF00535"/>
    </source>
</evidence>
<reference evidence="2 3" key="1">
    <citation type="submission" date="2024-04" db="EMBL/GenBank/DDBJ databases">
        <title>Flavobacterium sp. DGU99 16S ribosomal RNA gene Genome sequencing and assembly.</title>
        <authorList>
            <person name="Park S."/>
        </authorList>
    </citation>
    <scope>NUCLEOTIDE SEQUENCE [LARGE SCALE GENOMIC DNA]</scope>
    <source>
        <strain evidence="2 3">DGU99</strain>
    </source>
</reference>
<keyword evidence="3" id="KW-1185">Reference proteome</keyword>
<dbReference type="Pfam" id="PF00535">
    <property type="entry name" value="Glycos_transf_2"/>
    <property type="match status" value="1"/>
</dbReference>
<feature type="domain" description="Glycosyltransferase 2-like" evidence="1">
    <location>
        <begin position="7"/>
        <end position="173"/>
    </location>
</feature>
<sequence>MENPLVTIVVVSYNHSKYIKENLDSIKKQSYPNIELIIGDDASLDNSVEVFESWLQANQYSAITNFHKKNTGLATTLNECIGLANGKYIKLIAADDFFHFDYIKNCVALFETTNADLIYTKAYGVDENSKILNEDFFGSPEFKNNKELRALLYNGNFISGAAFIVRKSVYNKIGYYQRDVLLEDYDLVLKMLNSGLVIKYLPQSLLYYRRHDGNITKTKFDLLQAHTIATKIKYDIHFEFDSVINGNILKQLKQLNPNLGLIKKGYYKYKKRKLFYYLLINKPFLIKSFIKLRLI</sequence>
<dbReference type="Proteomes" id="UP001398556">
    <property type="component" value="Unassembled WGS sequence"/>
</dbReference>
<comment type="caution">
    <text evidence="2">The sequence shown here is derived from an EMBL/GenBank/DDBJ whole genome shotgun (WGS) entry which is preliminary data.</text>
</comment>
<dbReference type="RefSeq" id="WP_341699343.1">
    <property type="nucleotide sequence ID" value="NZ_JBBYHU010000004.1"/>
</dbReference>
<dbReference type="InterPro" id="IPR001173">
    <property type="entry name" value="Glyco_trans_2-like"/>
</dbReference>
<keyword evidence="2" id="KW-0808">Transferase</keyword>
<dbReference type="GO" id="GO:0016757">
    <property type="term" value="F:glycosyltransferase activity"/>
    <property type="evidence" value="ECO:0007669"/>
    <property type="project" value="UniProtKB-KW"/>
</dbReference>
<gene>
    <name evidence="2" type="ORF">AAEO59_03450</name>
</gene>
<proteinExistence type="predicted"/>
<protein>
    <submittedName>
        <fullName evidence="2">Glycosyltransferase</fullName>
        <ecNumber evidence="2">2.4.-.-</ecNumber>
    </submittedName>
</protein>
<keyword evidence="2" id="KW-0328">Glycosyltransferase</keyword>
<organism evidence="2 3">
    <name type="scientific">Flavobacterium flavipallidum</name>
    <dbReference type="NCBI Taxonomy" id="3139140"/>
    <lineage>
        <taxon>Bacteria</taxon>
        <taxon>Pseudomonadati</taxon>
        <taxon>Bacteroidota</taxon>
        <taxon>Flavobacteriia</taxon>
        <taxon>Flavobacteriales</taxon>
        <taxon>Flavobacteriaceae</taxon>
        <taxon>Flavobacterium</taxon>
    </lineage>
</organism>
<dbReference type="EMBL" id="JBBYHU010000004">
    <property type="protein sequence ID" value="MEL1240097.1"/>
    <property type="molecule type" value="Genomic_DNA"/>
</dbReference>
<dbReference type="InterPro" id="IPR029044">
    <property type="entry name" value="Nucleotide-diphossugar_trans"/>
</dbReference>
<name>A0ABU9HK53_9FLAO</name>
<dbReference type="PANTHER" id="PTHR22916">
    <property type="entry name" value="GLYCOSYLTRANSFERASE"/>
    <property type="match status" value="1"/>
</dbReference>
<evidence type="ECO:0000313" key="2">
    <source>
        <dbReference type="EMBL" id="MEL1240097.1"/>
    </source>
</evidence>
<accession>A0ABU9HK53</accession>
<evidence type="ECO:0000313" key="3">
    <source>
        <dbReference type="Proteomes" id="UP001398556"/>
    </source>
</evidence>
<dbReference type="SUPFAM" id="SSF53448">
    <property type="entry name" value="Nucleotide-diphospho-sugar transferases"/>
    <property type="match status" value="1"/>
</dbReference>